<evidence type="ECO:0000256" key="3">
    <source>
        <dbReference type="ARBA" id="ARBA00022679"/>
    </source>
</evidence>
<keyword evidence="3" id="KW-0808">Transferase</keyword>
<keyword evidence="2" id="KW-0489">Methyltransferase</keyword>
<evidence type="ECO:0000259" key="5">
    <source>
        <dbReference type="Pfam" id="PF13649"/>
    </source>
</evidence>
<feature type="region of interest" description="Disordered" evidence="4">
    <location>
        <begin position="145"/>
        <end position="201"/>
    </location>
</feature>
<protein>
    <recommendedName>
        <fullName evidence="5">Methyltransferase domain-containing protein</fullName>
    </recommendedName>
</protein>
<name>A0A2T9ZDJ7_9FUNG</name>
<dbReference type="PANTHER" id="PTHR12176">
    <property type="entry name" value="SAM-DEPENDENT METHYLTRANSFERASE SUPERFAMILY PROTEIN"/>
    <property type="match status" value="1"/>
</dbReference>
<comment type="caution">
    <text evidence="6">The sequence shown here is derived from an EMBL/GenBank/DDBJ whole genome shotgun (WGS) entry which is preliminary data.</text>
</comment>
<dbReference type="InterPro" id="IPR041698">
    <property type="entry name" value="Methyltransf_25"/>
</dbReference>
<feature type="compositionally biased region" description="Basic residues" evidence="4">
    <location>
        <begin position="162"/>
        <end position="171"/>
    </location>
</feature>
<keyword evidence="7" id="KW-1185">Reference proteome</keyword>
<dbReference type="SUPFAM" id="SSF53335">
    <property type="entry name" value="S-adenosyl-L-methionine-dependent methyltransferases"/>
    <property type="match status" value="1"/>
</dbReference>
<dbReference type="InterPro" id="IPR051419">
    <property type="entry name" value="Lys/N-term_MeTrsfase_sf"/>
</dbReference>
<reference evidence="6 7" key="1">
    <citation type="journal article" date="2018" name="MBio">
        <title>Comparative Genomics Reveals the Core Gene Toolbox for the Fungus-Insect Symbiosis.</title>
        <authorList>
            <person name="Wang Y."/>
            <person name="Stata M."/>
            <person name="Wang W."/>
            <person name="Stajich J.E."/>
            <person name="White M.M."/>
            <person name="Moncalvo J.M."/>
        </authorList>
    </citation>
    <scope>NUCLEOTIDE SEQUENCE [LARGE SCALE GENOMIC DNA]</scope>
    <source>
        <strain evidence="6 7">SC-DP-2</strain>
    </source>
</reference>
<dbReference type="STRING" id="133381.A0A2T9ZDJ7"/>
<feature type="compositionally biased region" description="Basic residues" evidence="4">
    <location>
        <begin position="184"/>
        <end position="196"/>
    </location>
</feature>
<dbReference type="GO" id="GO:0008168">
    <property type="term" value="F:methyltransferase activity"/>
    <property type="evidence" value="ECO:0007669"/>
    <property type="project" value="UniProtKB-KW"/>
</dbReference>
<evidence type="ECO:0000313" key="6">
    <source>
        <dbReference type="EMBL" id="PVV02673.1"/>
    </source>
</evidence>
<sequence length="309" mass="34698">MTLGLSEDMYNDGYHRITNTDFSPIVISQMSQRCEHLQMEWQVMDILDLKYDDESFDVIIDKGTMDALMCEKGDVWDPPESLVATVKKEVDGVESAGNDDMIPLIFRNSKSLYSISDLMVKRQTSNKILAMKPEEYQRETSMAKKSMLDGIKKRSPSTTTRGNRHSNTKHHNPGEISSKTGRYMSKRSGTHKSFKGVKREASDLDMDPAEQIVDNLNEPAGVQNMVENGENIQAEGDYTTPTVDHMENPTADTGGIITDTYMANNSSGETFEQETAPLLENTGTRPNNDKDIKKIIELLENISQSLQKN</sequence>
<organism evidence="6 7">
    <name type="scientific">Smittium megazygosporum</name>
    <dbReference type="NCBI Taxonomy" id="133381"/>
    <lineage>
        <taxon>Eukaryota</taxon>
        <taxon>Fungi</taxon>
        <taxon>Fungi incertae sedis</taxon>
        <taxon>Zoopagomycota</taxon>
        <taxon>Kickxellomycotina</taxon>
        <taxon>Harpellomycetes</taxon>
        <taxon>Harpellales</taxon>
        <taxon>Legeriomycetaceae</taxon>
        <taxon>Smittium</taxon>
    </lineage>
</organism>
<dbReference type="Gene3D" id="3.40.50.150">
    <property type="entry name" value="Vaccinia Virus protein VP39"/>
    <property type="match status" value="1"/>
</dbReference>
<evidence type="ECO:0000313" key="7">
    <source>
        <dbReference type="Proteomes" id="UP000245609"/>
    </source>
</evidence>
<dbReference type="Proteomes" id="UP000245609">
    <property type="component" value="Unassembled WGS sequence"/>
</dbReference>
<dbReference type="InterPro" id="IPR029063">
    <property type="entry name" value="SAM-dependent_MTases_sf"/>
</dbReference>
<comment type="similarity">
    <text evidence="1">Belongs to the methyltransferase superfamily.</text>
</comment>
<dbReference type="GO" id="GO:0032259">
    <property type="term" value="P:methylation"/>
    <property type="evidence" value="ECO:0007669"/>
    <property type="project" value="UniProtKB-KW"/>
</dbReference>
<evidence type="ECO:0000256" key="2">
    <source>
        <dbReference type="ARBA" id="ARBA00022603"/>
    </source>
</evidence>
<dbReference type="Pfam" id="PF13649">
    <property type="entry name" value="Methyltransf_25"/>
    <property type="match status" value="1"/>
</dbReference>
<evidence type="ECO:0000256" key="4">
    <source>
        <dbReference type="SAM" id="MobiDB-lite"/>
    </source>
</evidence>
<dbReference type="EMBL" id="MBFS01000358">
    <property type="protein sequence ID" value="PVV02673.1"/>
    <property type="molecule type" value="Genomic_DNA"/>
</dbReference>
<feature type="domain" description="Methyltransferase" evidence="5">
    <location>
        <begin position="8"/>
        <end position="64"/>
    </location>
</feature>
<accession>A0A2T9ZDJ7</accession>
<evidence type="ECO:0000256" key="1">
    <source>
        <dbReference type="ARBA" id="ARBA00008361"/>
    </source>
</evidence>
<dbReference type="OrthoDB" id="411785at2759"/>
<gene>
    <name evidence="6" type="ORF">BB560_002859</name>
</gene>
<proteinExistence type="inferred from homology"/>
<dbReference type="AlphaFoldDB" id="A0A2T9ZDJ7"/>